<feature type="transmembrane region" description="Helical" evidence="1">
    <location>
        <begin position="6"/>
        <end position="26"/>
    </location>
</feature>
<reference evidence="3" key="1">
    <citation type="submission" date="2018-07" db="EMBL/GenBank/DDBJ databases">
        <title>Complete Genome Sequence of Spiroplasma phoeniceum.</title>
        <authorList>
            <person name="Davis R.E."/>
            <person name="Shao J.Y."/>
            <person name="Zhao Y."/>
            <person name="Silver A."/>
            <person name="Stump z."/>
            <person name="Gasparich G."/>
        </authorList>
    </citation>
    <scope>NUCLEOTIDE SEQUENCE [LARGE SCALE GENOMIC DNA]</scope>
    <source>
        <strain evidence="3">P40</strain>
    </source>
</reference>
<keyword evidence="1" id="KW-0472">Membrane</keyword>
<evidence type="ECO:0000313" key="3">
    <source>
        <dbReference type="Proteomes" id="UP000253689"/>
    </source>
</evidence>
<protein>
    <submittedName>
        <fullName evidence="2">Spiroplasma plectrovirus-related protein</fullName>
    </submittedName>
</protein>
<dbReference type="EMBL" id="CP031088">
    <property type="protein sequence ID" value="AXF95617.1"/>
    <property type="molecule type" value="Genomic_DNA"/>
</dbReference>
<sequence>MPTWLTTIFSVVIILGIFAWIGLSIYQKIKQIRGKKKEKKLKERRIKKMLGMYLTTAVNFLTAPTPKTMTEGMTGIWTGLTSALWKVKEVITNILPEIMVFLGGAWIILIPFAIFCIIKILNFFRVMVKGF</sequence>
<keyword evidence="3" id="KW-1185">Reference proteome</keyword>
<gene>
    <name evidence="2" type="ORF">SDAV_00626</name>
</gene>
<dbReference type="Proteomes" id="UP000253689">
    <property type="component" value="Chromosome"/>
</dbReference>
<dbReference type="RefSeq" id="WP_245938493.1">
    <property type="nucleotide sequence ID" value="NZ_CP031088.1"/>
</dbReference>
<organism evidence="2 3">
    <name type="scientific">Spiroplasma phoeniceum P40</name>
    <dbReference type="NCBI Taxonomy" id="1276259"/>
    <lineage>
        <taxon>Bacteria</taxon>
        <taxon>Bacillati</taxon>
        <taxon>Mycoplasmatota</taxon>
        <taxon>Mollicutes</taxon>
        <taxon>Entomoplasmatales</taxon>
        <taxon>Spiroplasmataceae</taxon>
        <taxon>Spiroplasma</taxon>
    </lineage>
</organism>
<evidence type="ECO:0000313" key="2">
    <source>
        <dbReference type="EMBL" id="AXF95617.1"/>
    </source>
</evidence>
<dbReference type="KEGG" id="sphh:SDAV_00626"/>
<feature type="transmembrane region" description="Helical" evidence="1">
    <location>
        <begin position="98"/>
        <end position="121"/>
    </location>
</feature>
<keyword evidence="1" id="KW-1133">Transmembrane helix</keyword>
<dbReference type="Pfam" id="PF11044">
    <property type="entry name" value="TMEMspv1-c74-12"/>
    <property type="match status" value="1"/>
</dbReference>
<accession>A0A345DN29</accession>
<proteinExistence type="predicted"/>
<dbReference type="AlphaFoldDB" id="A0A345DN29"/>
<keyword evidence="1" id="KW-0812">Transmembrane</keyword>
<evidence type="ECO:0000256" key="1">
    <source>
        <dbReference type="SAM" id="Phobius"/>
    </source>
</evidence>
<feature type="transmembrane region" description="Helical" evidence="1">
    <location>
        <begin position="46"/>
        <end position="63"/>
    </location>
</feature>
<name>A0A345DN29_9MOLU</name>